<evidence type="ECO:0000313" key="7">
    <source>
        <dbReference type="EMBL" id="KAK2196355.1"/>
    </source>
</evidence>
<dbReference type="PROSITE" id="PS50082">
    <property type="entry name" value="WD_REPEATS_2"/>
    <property type="match status" value="1"/>
</dbReference>
<dbReference type="GO" id="GO:0005634">
    <property type="term" value="C:nucleus"/>
    <property type="evidence" value="ECO:0007669"/>
    <property type="project" value="UniProtKB-SubCell"/>
</dbReference>
<feature type="repeat" description="WD" evidence="5">
    <location>
        <begin position="191"/>
        <end position="223"/>
    </location>
</feature>
<name>A0AAD9PK48_9APIC</name>
<accession>A0AAD9PK48</accession>
<reference evidence="7" key="1">
    <citation type="journal article" date="2023" name="Nat. Microbiol.">
        <title>Babesia duncani multi-omics identifies virulence factors and drug targets.</title>
        <authorList>
            <person name="Singh P."/>
            <person name="Lonardi S."/>
            <person name="Liang Q."/>
            <person name="Vydyam P."/>
            <person name="Khabirova E."/>
            <person name="Fang T."/>
            <person name="Gihaz S."/>
            <person name="Thekkiniath J."/>
            <person name="Munshi M."/>
            <person name="Abel S."/>
            <person name="Ciampossin L."/>
            <person name="Batugedara G."/>
            <person name="Gupta M."/>
            <person name="Lu X.M."/>
            <person name="Lenz T."/>
            <person name="Chakravarty S."/>
            <person name="Cornillot E."/>
            <person name="Hu Y."/>
            <person name="Ma W."/>
            <person name="Gonzalez L.M."/>
            <person name="Sanchez S."/>
            <person name="Estrada K."/>
            <person name="Sanchez-Flores A."/>
            <person name="Montero E."/>
            <person name="Harb O.S."/>
            <person name="Le Roch K.G."/>
            <person name="Mamoun C.B."/>
        </authorList>
    </citation>
    <scope>NUCLEOTIDE SEQUENCE</scope>
    <source>
        <strain evidence="7">WA1</strain>
    </source>
</reference>
<gene>
    <name evidence="7" type="ORF">BdWA1_001598</name>
</gene>
<evidence type="ECO:0000256" key="3">
    <source>
        <dbReference type="ARBA" id="ARBA00022737"/>
    </source>
</evidence>
<dbReference type="SUPFAM" id="SSF50978">
    <property type="entry name" value="WD40 repeat-like"/>
    <property type="match status" value="1"/>
</dbReference>
<dbReference type="InterPro" id="IPR036322">
    <property type="entry name" value="WD40_repeat_dom_sf"/>
</dbReference>
<comment type="subcellular location">
    <subcellularLocation>
        <location evidence="1">Nucleus</location>
    </subcellularLocation>
</comment>
<keyword evidence="8" id="KW-1185">Reference proteome</keyword>
<comment type="caution">
    <text evidence="7">The sequence shown here is derived from an EMBL/GenBank/DDBJ whole genome shotgun (WGS) entry which is preliminary data.</text>
</comment>
<dbReference type="PANTHER" id="PTHR19857">
    <property type="entry name" value="MITOCHONDRIAL DIVISION PROTEIN 1-RELATED"/>
    <property type="match status" value="1"/>
</dbReference>
<evidence type="ECO:0000256" key="2">
    <source>
        <dbReference type="ARBA" id="ARBA00022574"/>
    </source>
</evidence>
<dbReference type="InterPro" id="IPR051179">
    <property type="entry name" value="WD_repeat_multifunction"/>
</dbReference>
<keyword evidence="2 5" id="KW-0853">WD repeat</keyword>
<dbReference type="Pfam" id="PF08154">
    <property type="entry name" value="NLE"/>
    <property type="match status" value="1"/>
</dbReference>
<dbReference type="KEGG" id="bdw:94335896"/>
<dbReference type="RefSeq" id="XP_067803197.1">
    <property type="nucleotide sequence ID" value="XM_067946633.1"/>
</dbReference>
<evidence type="ECO:0000313" key="8">
    <source>
        <dbReference type="Proteomes" id="UP001214638"/>
    </source>
</evidence>
<dbReference type="GeneID" id="94335896"/>
<keyword evidence="4" id="KW-0539">Nucleus</keyword>
<organism evidence="7 8">
    <name type="scientific">Babesia duncani</name>
    <dbReference type="NCBI Taxonomy" id="323732"/>
    <lineage>
        <taxon>Eukaryota</taxon>
        <taxon>Sar</taxon>
        <taxon>Alveolata</taxon>
        <taxon>Apicomplexa</taxon>
        <taxon>Aconoidasida</taxon>
        <taxon>Piroplasmida</taxon>
        <taxon>Babesiidae</taxon>
        <taxon>Babesia</taxon>
    </lineage>
</organism>
<dbReference type="PANTHER" id="PTHR19857:SF21">
    <property type="entry name" value="ANAPHASE-PROMOTING COMPLEX SUBUNIT 4 WD40 DOMAIN-CONTAINING PROTEIN"/>
    <property type="match status" value="1"/>
</dbReference>
<proteinExistence type="predicted"/>
<dbReference type="Pfam" id="PF00400">
    <property type="entry name" value="WD40"/>
    <property type="match status" value="2"/>
</dbReference>
<feature type="domain" description="NLE" evidence="6">
    <location>
        <begin position="7"/>
        <end position="69"/>
    </location>
</feature>
<dbReference type="Proteomes" id="UP001214638">
    <property type="component" value="Unassembled WGS sequence"/>
</dbReference>
<dbReference type="InterPro" id="IPR012972">
    <property type="entry name" value="NLE"/>
</dbReference>
<dbReference type="AlphaFoldDB" id="A0AAD9PK48"/>
<sequence>MEVDQVHADFQNGTLKQYNLPDSTYLIPTTMDAKAISKMINGILELSEPIEFDIYLNGERLVTSISECLEERKINSENALKIIYTLALQEPKQQDVDNLNSWIPSISYSAVDSIVGVCSYDGGAFLYKCPQMTKAFNFKTHGKSASSICLFAKGNIDSGVLQVVSGQVNGSLECYKVNIKQQRESLIYKDDSAHTDTISTIAIDEEGAFIVTGGFDNAVVIYDNTEILQDVYQNDDKIESGKRRLEKVNKIKALCKLTHHTKTVTAITCFDVSNNISNVCTGHDTGSVCIWDLRGPNDSALEFKSAIKDCNLRNSAWTSIFNRMTSCISWNPNRDHLVACTSMGGSVIFLDPRSPRSPLSRVRLEYENCPDRITSCCWSSEIDLMITTASVAMASFMDDSIGDVEEYELNEAIRRSIEDLCVVSFPSI</sequence>
<keyword evidence="3" id="KW-0677">Repeat</keyword>
<evidence type="ECO:0000256" key="4">
    <source>
        <dbReference type="ARBA" id="ARBA00023242"/>
    </source>
</evidence>
<dbReference type="Gene3D" id="2.130.10.10">
    <property type="entry name" value="YVTN repeat-like/Quinoprotein amine dehydrogenase"/>
    <property type="match status" value="2"/>
</dbReference>
<protein>
    <submittedName>
        <fullName evidence="7">Bifunctional WD40 repeat/NLE/WD40-YVTN repeat-like-containing domain superfamily/WD40-repeat-containing domain superfamily</fullName>
    </submittedName>
</protein>
<dbReference type="InterPro" id="IPR001680">
    <property type="entry name" value="WD40_rpt"/>
</dbReference>
<dbReference type="InterPro" id="IPR015943">
    <property type="entry name" value="WD40/YVTN_repeat-like_dom_sf"/>
</dbReference>
<evidence type="ECO:0000256" key="1">
    <source>
        <dbReference type="ARBA" id="ARBA00004123"/>
    </source>
</evidence>
<dbReference type="SMART" id="SM00320">
    <property type="entry name" value="WD40"/>
    <property type="match status" value="4"/>
</dbReference>
<dbReference type="PROSITE" id="PS50294">
    <property type="entry name" value="WD_REPEATS_REGION"/>
    <property type="match status" value="1"/>
</dbReference>
<evidence type="ECO:0000259" key="6">
    <source>
        <dbReference type="Pfam" id="PF08154"/>
    </source>
</evidence>
<dbReference type="EMBL" id="JALLKP010000002">
    <property type="protein sequence ID" value="KAK2196355.1"/>
    <property type="molecule type" value="Genomic_DNA"/>
</dbReference>
<evidence type="ECO:0000256" key="5">
    <source>
        <dbReference type="PROSITE-ProRule" id="PRU00221"/>
    </source>
</evidence>